<protein>
    <submittedName>
        <fullName evidence="2">Glycosyl transferase, family 2</fullName>
        <ecNumber evidence="2">2.-.-.-</ecNumber>
    </submittedName>
</protein>
<dbReference type="CAZy" id="GT2">
    <property type="family name" value="Glycosyltransferase Family 2"/>
</dbReference>
<dbReference type="PANTHER" id="PTHR22916:SF3">
    <property type="entry name" value="UDP-GLCNAC:BETAGAL BETA-1,3-N-ACETYLGLUCOSAMINYLTRANSFERASE-LIKE PROTEIN 1"/>
    <property type="match status" value="1"/>
</dbReference>
<dbReference type="PANTHER" id="PTHR22916">
    <property type="entry name" value="GLYCOSYLTRANSFERASE"/>
    <property type="match status" value="1"/>
</dbReference>
<dbReference type="eggNOG" id="COG1216">
    <property type="taxonomic scope" value="Bacteria"/>
</dbReference>
<keyword evidence="2" id="KW-0808">Transferase</keyword>
<dbReference type="STRING" id="326442.PSHAa1789"/>
<name>Q3IHB2_PSET1</name>
<dbReference type="PATRIC" id="fig|326442.8.peg.1737"/>
<accession>Q3IHB2</accession>
<dbReference type="InterPro" id="IPR029044">
    <property type="entry name" value="Nucleotide-diphossugar_trans"/>
</dbReference>
<dbReference type="HOGENOM" id="CLU_025996_0_5_6"/>
<dbReference type="Proteomes" id="UP000006843">
    <property type="component" value="Chromosome I"/>
</dbReference>
<evidence type="ECO:0000313" key="3">
    <source>
        <dbReference type="Proteomes" id="UP000006843"/>
    </source>
</evidence>
<dbReference type="AlphaFoldDB" id="Q3IHB2"/>
<dbReference type="SUPFAM" id="SSF53448">
    <property type="entry name" value="Nucleotide-diphospho-sugar transferases"/>
    <property type="match status" value="1"/>
</dbReference>
<dbReference type="Pfam" id="PF00535">
    <property type="entry name" value="Glycos_transf_2"/>
    <property type="match status" value="1"/>
</dbReference>
<dbReference type="EC" id="2.-.-.-" evidence="2"/>
<sequence>MVELSIIIPTYGRVTKIRNAIQSALINSLCEVIVVDDNGKGSEHQLNTESILEDLIVSKKIKYIPLEKNSGAGIARNIGIKQANGEYVTFLDDDDFFIDGKLLEKLNFFKHQQEQPAVCCSHMQVEENGKGVLANDDKFVGHDAKTFLLSGSCYTSMIMIKKSVLEAIGGFYDTPYLQDHTLMLKAFIQNYSVCIFAENVFVHTIHNGASITTGTRPIAGVQLRCKLEKELSNKVTLSASEQNDLNYRWSTIDYHNYWLEHGRNFSLFKFLFTKIVWRSRTSEQLYESFKLLVKFGMKYQYYSK</sequence>
<dbReference type="GO" id="GO:0016758">
    <property type="term" value="F:hexosyltransferase activity"/>
    <property type="evidence" value="ECO:0007669"/>
    <property type="project" value="UniProtKB-ARBA"/>
</dbReference>
<gene>
    <name evidence="2" type="ordered locus">PSHAa1789</name>
</gene>
<dbReference type="EMBL" id="CR954246">
    <property type="protein sequence ID" value="CAI86861.1"/>
    <property type="molecule type" value="Genomic_DNA"/>
</dbReference>
<proteinExistence type="predicted"/>
<dbReference type="CDD" id="cd00761">
    <property type="entry name" value="Glyco_tranf_GTA_type"/>
    <property type="match status" value="1"/>
</dbReference>
<reference evidence="2 3" key="1">
    <citation type="journal article" date="2005" name="Genome Res.">
        <title>Coping with cold: the genome of the versatile marine Antarctica bacterium Pseudoalteromonas haloplanktis TAC125.</title>
        <authorList>
            <person name="Medigue C."/>
            <person name="Krin E."/>
            <person name="Pascal G."/>
            <person name="Barbe V."/>
            <person name="Bernsel A."/>
            <person name="Bertin P."/>
            <person name="Cheung F."/>
            <person name="Cruveiller S."/>
            <person name="Damico S."/>
            <person name="Duilio A."/>
            <person name="Fang G."/>
            <person name="Feller G."/>
            <person name="Mangenot S."/>
            <person name="Marino G."/>
            <person name="Nilsson J."/>
            <person name="Parilli E."/>
            <person name="Rocha E."/>
            <person name="Rouy Z."/>
            <person name="Sekowska A."/>
            <person name="Tutino M.L."/>
            <person name="Vallenet D."/>
            <person name="von Heijne G."/>
            <person name="Danchin A."/>
        </authorList>
    </citation>
    <scope>NUCLEOTIDE SEQUENCE [LARGE SCALE GENOMIC DNA]</scope>
    <source>
        <strain evidence="3">TAC 125</strain>
    </source>
</reference>
<dbReference type="InterPro" id="IPR001173">
    <property type="entry name" value="Glyco_trans_2-like"/>
</dbReference>
<feature type="domain" description="Glycosyltransferase 2-like" evidence="1">
    <location>
        <begin position="5"/>
        <end position="168"/>
    </location>
</feature>
<dbReference type="BioCyc" id="PHAL326442:PSHA_RS08780-MONOMER"/>
<dbReference type="Gene3D" id="3.90.550.10">
    <property type="entry name" value="Spore Coat Polysaccharide Biosynthesis Protein SpsA, Chain A"/>
    <property type="match status" value="1"/>
</dbReference>
<dbReference type="KEGG" id="pha:PSHAa1789"/>
<organism evidence="2 3">
    <name type="scientific">Pseudoalteromonas translucida (strain TAC 125)</name>
    <dbReference type="NCBI Taxonomy" id="326442"/>
    <lineage>
        <taxon>Bacteria</taxon>
        <taxon>Pseudomonadati</taxon>
        <taxon>Pseudomonadota</taxon>
        <taxon>Gammaproteobacteria</taxon>
        <taxon>Alteromonadales</taxon>
        <taxon>Pseudoalteromonadaceae</taxon>
        <taxon>Pseudoalteromonas</taxon>
    </lineage>
</organism>
<evidence type="ECO:0000313" key="2">
    <source>
        <dbReference type="EMBL" id="CAI86861.1"/>
    </source>
</evidence>
<evidence type="ECO:0000259" key="1">
    <source>
        <dbReference type="Pfam" id="PF00535"/>
    </source>
</evidence>
<keyword evidence="3" id="KW-1185">Reference proteome</keyword>